<dbReference type="STRING" id="1869.MB27_42330"/>
<proteinExistence type="predicted"/>
<dbReference type="EMBL" id="JRTT01000140">
    <property type="protein sequence ID" value="KHD72083.1"/>
    <property type="molecule type" value="Genomic_DNA"/>
</dbReference>
<protein>
    <recommendedName>
        <fullName evidence="3">Coenzyme F420:L-glutamate ligase-like domain-containing protein</fullName>
    </recommendedName>
</protein>
<evidence type="ECO:0008006" key="3">
    <source>
        <dbReference type="Google" id="ProtNLM"/>
    </source>
</evidence>
<dbReference type="Gene3D" id="3.30.1330.100">
    <property type="entry name" value="CofE-like"/>
    <property type="match status" value="1"/>
</dbReference>
<dbReference type="Proteomes" id="UP000054537">
    <property type="component" value="Unassembled WGS sequence"/>
</dbReference>
<sequence length="262" mass="27440">MGVNGDPKEPTGWDIAVAVNAALKGMLGAMGQSGHVCREAIAVTVRLDTERGYTDLLQQITDAVRGRVQPGDTVVVAEKLVAAAQGRLGPAEILTSPDPKTVDAATREALAEKWSRHCGFPVTPLHLLLADEFTHPEHGAMATLGCADHNGAAYDLAAAIRAGTDVPADVVISDTDTGIDVRTPLIGTLTLGATPVGATGGLNLYECMRCACAAEFVRGHDRGIPIVLCRPARRCADRPRTGAHRGYSGALDRDREGALTYG</sequence>
<evidence type="ECO:0000313" key="2">
    <source>
        <dbReference type="Proteomes" id="UP000054537"/>
    </source>
</evidence>
<organism evidence="1 2">
    <name type="scientific">Actinoplanes utahensis</name>
    <dbReference type="NCBI Taxonomy" id="1869"/>
    <lineage>
        <taxon>Bacteria</taxon>
        <taxon>Bacillati</taxon>
        <taxon>Actinomycetota</taxon>
        <taxon>Actinomycetes</taxon>
        <taxon>Micromonosporales</taxon>
        <taxon>Micromonosporaceae</taxon>
        <taxon>Actinoplanes</taxon>
    </lineage>
</organism>
<keyword evidence="2" id="KW-1185">Reference proteome</keyword>
<name>A0A0A6UAI6_ACTUT</name>
<evidence type="ECO:0000313" key="1">
    <source>
        <dbReference type="EMBL" id="KHD72083.1"/>
    </source>
</evidence>
<dbReference type="AlphaFoldDB" id="A0A0A6UAI6"/>
<comment type="caution">
    <text evidence="1">The sequence shown here is derived from an EMBL/GenBank/DDBJ whole genome shotgun (WGS) entry which is preliminary data.</text>
</comment>
<reference evidence="1 2" key="1">
    <citation type="submission" date="2014-10" db="EMBL/GenBank/DDBJ databases">
        <title>Draft genome sequence of Actinoplanes utahensis NRRL 12052.</title>
        <authorList>
            <person name="Velasco-Bucheli B."/>
            <person name="del Cerro C."/>
            <person name="Hormigo D."/>
            <person name="Garcia J.L."/>
            <person name="Acebal C."/>
            <person name="Arroyo M."/>
            <person name="de la Mata I."/>
        </authorList>
    </citation>
    <scope>NUCLEOTIDE SEQUENCE [LARGE SCALE GENOMIC DNA]</scope>
    <source>
        <strain evidence="1 2">NRRL 12052</strain>
    </source>
</reference>
<accession>A0A0A6UAI6</accession>
<gene>
    <name evidence="1" type="ORF">MB27_42330</name>
</gene>
<dbReference type="SUPFAM" id="SSF144010">
    <property type="entry name" value="CofE-like"/>
    <property type="match status" value="1"/>
</dbReference>
<dbReference type="RefSeq" id="WP_043533867.1">
    <property type="nucleotide sequence ID" value="NZ_BAABKU010000002.1"/>
</dbReference>